<keyword evidence="2" id="KW-0472">Membrane</keyword>
<gene>
    <name evidence="3" type="ORF">R3P38DRAFT_1299656</name>
</gene>
<dbReference type="Proteomes" id="UP001362999">
    <property type="component" value="Unassembled WGS sequence"/>
</dbReference>
<sequence length="386" mass="41219">MSVLVDDSDPFVKYNSQSGWEKWGLPSVEFNGTTHASATRGDTATLEFQGTSISVYGSLGPSAPGARLNFSLDGLDAGSFIGNGTPRSQHNQLFWTSSTVQEASHTLVVTVDHDTATPQVNQLNRTFFLDYFIYNTSSVNAPGTKEFIDDTDAKVIYSDHWNAGKDDGSLQGTFHTNKLPGAWAAIKFQGTSISLFGATSGNLSYVIDSLPPVTIPARSRLSGLVFQSNGLSSSSHTLNITALSPADLAIDSFFVATAGGNATSSQSSQSSTATSRSEASPTSSSPQQQKSHAAKLPSVIGGVVGGVVLLVLISAFVLLRRRRNRARNNDTRSGSLMSRWLRRQDPQAGIIVRPFRSSLPDSENLEQPPPPYTLKHLPIVGRSVGV</sequence>
<keyword evidence="2" id="KW-0812">Transmembrane</keyword>
<reference evidence="3 4" key="1">
    <citation type="journal article" date="2024" name="J Genomics">
        <title>Draft genome sequencing and assembly of Favolaschia claudopus CIRM-BRFM 2984 isolated from oak limbs.</title>
        <authorList>
            <person name="Navarro D."/>
            <person name="Drula E."/>
            <person name="Chaduli D."/>
            <person name="Cazenave R."/>
            <person name="Ahrendt S."/>
            <person name="Wang J."/>
            <person name="Lipzen A."/>
            <person name="Daum C."/>
            <person name="Barry K."/>
            <person name="Grigoriev I.V."/>
            <person name="Favel A."/>
            <person name="Rosso M.N."/>
            <person name="Martin F."/>
        </authorList>
    </citation>
    <scope>NUCLEOTIDE SEQUENCE [LARGE SCALE GENOMIC DNA]</scope>
    <source>
        <strain evidence="3 4">CIRM-BRFM 2984</strain>
    </source>
</reference>
<name>A0AAW0AY57_9AGAR</name>
<dbReference type="AlphaFoldDB" id="A0AAW0AY57"/>
<organism evidence="3 4">
    <name type="scientific">Favolaschia claudopus</name>
    <dbReference type="NCBI Taxonomy" id="2862362"/>
    <lineage>
        <taxon>Eukaryota</taxon>
        <taxon>Fungi</taxon>
        <taxon>Dikarya</taxon>
        <taxon>Basidiomycota</taxon>
        <taxon>Agaricomycotina</taxon>
        <taxon>Agaricomycetes</taxon>
        <taxon>Agaricomycetidae</taxon>
        <taxon>Agaricales</taxon>
        <taxon>Marasmiineae</taxon>
        <taxon>Mycenaceae</taxon>
        <taxon>Favolaschia</taxon>
    </lineage>
</organism>
<evidence type="ECO:0000313" key="3">
    <source>
        <dbReference type="EMBL" id="KAK7018406.1"/>
    </source>
</evidence>
<dbReference type="Gene3D" id="1.20.5.510">
    <property type="entry name" value="Single helix bin"/>
    <property type="match status" value="1"/>
</dbReference>
<keyword evidence="4" id="KW-1185">Reference proteome</keyword>
<feature type="transmembrane region" description="Helical" evidence="2">
    <location>
        <begin position="299"/>
        <end position="319"/>
    </location>
</feature>
<keyword evidence="2" id="KW-1133">Transmembrane helix</keyword>
<evidence type="ECO:0008006" key="5">
    <source>
        <dbReference type="Google" id="ProtNLM"/>
    </source>
</evidence>
<protein>
    <recommendedName>
        <fullName evidence="5">Transmembrane protein</fullName>
    </recommendedName>
</protein>
<evidence type="ECO:0000313" key="4">
    <source>
        <dbReference type="Proteomes" id="UP001362999"/>
    </source>
</evidence>
<feature type="region of interest" description="Disordered" evidence="1">
    <location>
        <begin position="261"/>
        <end position="291"/>
    </location>
</feature>
<evidence type="ECO:0000256" key="2">
    <source>
        <dbReference type="SAM" id="Phobius"/>
    </source>
</evidence>
<dbReference type="EMBL" id="JAWWNJ010000046">
    <property type="protein sequence ID" value="KAK7018406.1"/>
    <property type="molecule type" value="Genomic_DNA"/>
</dbReference>
<proteinExistence type="predicted"/>
<dbReference type="Gene3D" id="2.60.120.260">
    <property type="entry name" value="Galactose-binding domain-like"/>
    <property type="match status" value="2"/>
</dbReference>
<accession>A0AAW0AY57</accession>
<evidence type="ECO:0000256" key="1">
    <source>
        <dbReference type="SAM" id="MobiDB-lite"/>
    </source>
</evidence>
<comment type="caution">
    <text evidence="3">The sequence shown here is derived from an EMBL/GenBank/DDBJ whole genome shotgun (WGS) entry which is preliminary data.</text>
</comment>